<feature type="compositionally biased region" description="Polar residues" evidence="7">
    <location>
        <begin position="848"/>
        <end position="860"/>
    </location>
</feature>
<dbReference type="GO" id="GO:0003964">
    <property type="term" value="F:RNA-directed DNA polymerase activity"/>
    <property type="evidence" value="ECO:0007669"/>
    <property type="project" value="UniProtKB-KW"/>
</dbReference>
<protein>
    <submittedName>
        <fullName evidence="9">Retrotransposon gag domain</fullName>
    </submittedName>
</protein>
<dbReference type="Pfam" id="PF13650">
    <property type="entry name" value="Asp_protease_2"/>
    <property type="match status" value="1"/>
</dbReference>
<feature type="region of interest" description="Disordered" evidence="7">
    <location>
        <begin position="343"/>
        <end position="373"/>
    </location>
</feature>
<feature type="region of interest" description="Disordered" evidence="7">
    <location>
        <begin position="834"/>
        <end position="880"/>
    </location>
</feature>
<dbReference type="FunFam" id="3.10.20.370:FF:000001">
    <property type="entry name" value="Retrovirus-related Pol polyprotein from transposon 17.6-like protein"/>
    <property type="match status" value="1"/>
</dbReference>
<dbReference type="Pfam" id="PF03732">
    <property type="entry name" value="Retrotrans_gag"/>
    <property type="match status" value="1"/>
</dbReference>
<dbReference type="Pfam" id="PF17917">
    <property type="entry name" value="RT_RNaseH"/>
    <property type="match status" value="1"/>
</dbReference>
<feature type="domain" description="Integrase catalytic" evidence="8">
    <location>
        <begin position="1307"/>
        <end position="1403"/>
    </location>
</feature>
<feature type="compositionally biased region" description="Acidic residues" evidence="7">
    <location>
        <begin position="471"/>
        <end position="484"/>
    </location>
</feature>
<evidence type="ECO:0000256" key="6">
    <source>
        <dbReference type="ARBA" id="ARBA00022918"/>
    </source>
</evidence>
<comment type="caution">
    <text evidence="9">The sequence shown here is derived from an EMBL/GenBank/DDBJ whole genome shotgun (WGS) entry which is preliminary data.</text>
</comment>
<name>A0A8T1Y873_9BRAS</name>
<keyword evidence="6" id="KW-0695">RNA-directed DNA polymerase</keyword>
<evidence type="ECO:0000313" key="9">
    <source>
        <dbReference type="EMBL" id="KAG7543345.1"/>
    </source>
</evidence>
<feature type="region of interest" description="Disordered" evidence="7">
    <location>
        <begin position="1575"/>
        <end position="1646"/>
    </location>
</feature>
<keyword evidence="4" id="KW-0255">Endonuclease</keyword>
<feature type="compositionally biased region" description="Basic and acidic residues" evidence="7">
    <location>
        <begin position="492"/>
        <end position="506"/>
    </location>
</feature>
<dbReference type="PROSITE" id="PS50994">
    <property type="entry name" value="INTEGRASE"/>
    <property type="match status" value="1"/>
</dbReference>
<dbReference type="GO" id="GO:0016787">
    <property type="term" value="F:hydrolase activity"/>
    <property type="evidence" value="ECO:0007669"/>
    <property type="project" value="UniProtKB-KW"/>
</dbReference>
<dbReference type="GO" id="GO:0004519">
    <property type="term" value="F:endonuclease activity"/>
    <property type="evidence" value="ECO:0007669"/>
    <property type="project" value="UniProtKB-KW"/>
</dbReference>
<proteinExistence type="predicted"/>
<organism evidence="9 10">
    <name type="scientific">Arabidopsis thaliana x Arabidopsis arenosa</name>
    <dbReference type="NCBI Taxonomy" id="1240361"/>
    <lineage>
        <taxon>Eukaryota</taxon>
        <taxon>Viridiplantae</taxon>
        <taxon>Streptophyta</taxon>
        <taxon>Embryophyta</taxon>
        <taxon>Tracheophyta</taxon>
        <taxon>Spermatophyta</taxon>
        <taxon>Magnoliopsida</taxon>
        <taxon>eudicotyledons</taxon>
        <taxon>Gunneridae</taxon>
        <taxon>Pentapetalae</taxon>
        <taxon>rosids</taxon>
        <taxon>malvids</taxon>
        <taxon>Brassicales</taxon>
        <taxon>Brassicaceae</taxon>
        <taxon>Camelineae</taxon>
        <taxon>Arabidopsis</taxon>
    </lineage>
</organism>
<dbReference type="PANTHER" id="PTHR37984">
    <property type="entry name" value="PROTEIN CBG26694"/>
    <property type="match status" value="1"/>
</dbReference>
<dbReference type="InterPro" id="IPR005162">
    <property type="entry name" value="Retrotrans_gag_dom"/>
</dbReference>
<feature type="compositionally biased region" description="Acidic residues" evidence="7">
    <location>
        <begin position="1622"/>
        <end position="1646"/>
    </location>
</feature>
<keyword evidence="5" id="KW-0378">Hydrolase</keyword>
<keyword evidence="2" id="KW-0548">Nucleotidyltransferase</keyword>
<reference evidence="9 10" key="1">
    <citation type="submission" date="2020-12" db="EMBL/GenBank/DDBJ databases">
        <title>Concerted genomic and epigenomic changes stabilize Arabidopsis allopolyploids.</title>
        <authorList>
            <person name="Chen Z."/>
        </authorList>
    </citation>
    <scope>NUCLEOTIDE SEQUENCE [LARGE SCALE GENOMIC DNA]</scope>
    <source>
        <strain evidence="9">Allo738</strain>
        <tissue evidence="9">Leaf</tissue>
    </source>
</reference>
<evidence type="ECO:0000256" key="4">
    <source>
        <dbReference type="ARBA" id="ARBA00022759"/>
    </source>
</evidence>
<dbReference type="GO" id="GO:0015074">
    <property type="term" value="P:DNA integration"/>
    <property type="evidence" value="ECO:0007669"/>
    <property type="project" value="InterPro"/>
</dbReference>
<feature type="region of interest" description="Disordered" evidence="7">
    <location>
        <begin position="457"/>
        <end position="523"/>
    </location>
</feature>
<dbReference type="InterPro" id="IPR050951">
    <property type="entry name" value="Retrovirus_Pol_polyprotein"/>
</dbReference>
<evidence type="ECO:0000256" key="5">
    <source>
        <dbReference type="ARBA" id="ARBA00022801"/>
    </source>
</evidence>
<feature type="compositionally biased region" description="Low complexity" evidence="7">
    <location>
        <begin position="358"/>
        <end position="370"/>
    </location>
</feature>
<feature type="compositionally biased region" description="Polar residues" evidence="7">
    <location>
        <begin position="343"/>
        <end position="352"/>
    </location>
</feature>
<dbReference type="CDD" id="cd09274">
    <property type="entry name" value="RNase_HI_RT_Ty3"/>
    <property type="match status" value="1"/>
</dbReference>
<dbReference type="CDD" id="cd00303">
    <property type="entry name" value="retropepsin_like"/>
    <property type="match status" value="1"/>
</dbReference>
<dbReference type="Proteomes" id="UP000694240">
    <property type="component" value="Chromosome 12"/>
</dbReference>
<evidence type="ECO:0000256" key="2">
    <source>
        <dbReference type="ARBA" id="ARBA00022695"/>
    </source>
</evidence>
<evidence type="ECO:0000256" key="7">
    <source>
        <dbReference type="SAM" id="MobiDB-lite"/>
    </source>
</evidence>
<evidence type="ECO:0000313" key="10">
    <source>
        <dbReference type="Proteomes" id="UP000694240"/>
    </source>
</evidence>
<evidence type="ECO:0000256" key="1">
    <source>
        <dbReference type="ARBA" id="ARBA00022679"/>
    </source>
</evidence>
<keyword evidence="10" id="KW-1185">Reference proteome</keyword>
<evidence type="ECO:0000259" key="8">
    <source>
        <dbReference type="PROSITE" id="PS50994"/>
    </source>
</evidence>
<keyword evidence="3" id="KW-0540">Nuclease</keyword>
<evidence type="ECO:0000256" key="3">
    <source>
        <dbReference type="ARBA" id="ARBA00022722"/>
    </source>
</evidence>
<dbReference type="PANTHER" id="PTHR37984:SF5">
    <property type="entry name" value="PROTEIN NYNRIN-LIKE"/>
    <property type="match status" value="1"/>
</dbReference>
<dbReference type="InterPro" id="IPR001584">
    <property type="entry name" value="Integrase_cat-core"/>
</dbReference>
<dbReference type="InterPro" id="IPR041373">
    <property type="entry name" value="RT_RNaseH"/>
</dbReference>
<feature type="compositionally biased region" description="Basic and acidic residues" evidence="7">
    <location>
        <begin position="1582"/>
        <end position="1591"/>
    </location>
</feature>
<sequence>MQTRSKGSSNLISYKDNIDRLARELRERRVSDDCEPHNPVAMEPQDQDNHGVGNKFHGLPLEDPLDHLDNFDRLCSLTKINGVSEDSFKLRLFPFSLGDKAHHWEKTLPAGSITSWDECKKAFLTKFFSNSRTARLRNEISSFTQKQSESICEAWERFKGYTIQCPHHGFKKASLLSTLYRGVLPKIRMLLDTASNGNFLNKDVEEGWELIENLALSDGNYNEDFDRSNRGIGDSDAKHSKDIKALNDKLDKILLTQQKQVHYITEEEHYQIQEGENTQDAEVSYIQNQGGYNKGYNPYKPAHPNLSYRSTNVANPQDQVYPQQQQNQSKPFVPYNQGFVPKQQFSGGYQQHNPPPGFAQQPQQAPPAQDQDMKQMLQQILQGQAAGTIAIEKKMAEIQNKVDCSYNDLNVKFEALNSKVKYMESQAASTSAPKHPGQLPGKAIQNPREYANAIQLRSGRELRARPNQDPITEDSEIQEGEDSIQNETPVEDTTKLDQDTPPRDQAKSPQIKEPVVDKGKKKAFVPPPYKPKIPFPGRFKRDIIEKYRAMFAKHIKEIELRMPLIDAFMLIPDSHKYLKDMIMERIQEVQGMVVLSHECSAIIQKKIIPKKLGDPGSFTLPCSLGPLFFSKCLCDLGASVSLMPLSVARRLGFNKYKSCQIQLILADRSVRVPHGMLEDLPVKIGRVEIPTDFVVLEMDEEPKDPLILGRPFLATAGALIDVRRGKIDLNLGEDFKMTFDITKTMKKPTIDGQVFYIEEMDRLADELLEELTEEDYLQSALTKDGEEGFLHLETLGYKKLLDSHKEEESSECFEKLEVPVAEVSTVKEDVSGQSRLAYSTTRRDGPPSSISEEVQGADSTSKLDDTSRWPSPTSDDWSELKAPKVDLKPLPQGLRYAFLGTNSTYPVIINAALNDDEVNLLLSELRKYRKAIGYSLSDIKGISPSLCNHRIHLENESYSSIEPQRRVLTRCEETNLVLNWEKCHFMVREGIVLGHKISEKGIEVDKGKIEVMMQLQPPKTVKDIRSFLGHAGFYRRLPQSFPYHQGSLVTAPVVQAPNWDYPFEIMCDASDYAVGAVLGQRIDKKLHVIYYASRTLDEAQGRYATTEKELLAVVFAFEKFRSYLVGSKVTVYTDHAALRHIYAKKDTKPRLLRMRMEEATPIDDSMPEEQLLAVKCYKLAYNKKEFEEACAVKEEEFPWVLMAYLEGVLLKRKFKECWNTVMVLLMAVTLLPSRQYRRFFKPAFGGLPCLKMHMDSLLNVIPAREWGTSPGGMKCQQNPILEVEVFDVWGIDFMGPFNPASYGNKFGIPKAVISDGGSHFINKVFESLLKKHGVKHKVATPYHPQTSGQVEVSNRQIKAILARVVGVSRRDWSTKLDDTLWAYRTAFKTPIGRTPFQMLYGKSCHLPVEVEYKAIWATKLLNLDIKEAQEKRSVDLHELEEIRLEAYESSKVYKERTKAFHDKKISPKDFKAGDQVLLFNSRLKLFPGKLKSRWSGPFTIKEVLPFGAISLFTKDGSEFKETPWMVIKKERGVSSRHAARGFAIINERIPAPAWTGHASFVREDSPDRVEREVALNQGGNEPTRRHVEQGRRVGSSSSRNDDAGRVARRRREISRGKRVVEADSEPTQEEAVEMEEEEAVEMEEEI</sequence>
<keyword evidence="1" id="KW-0808">Transferase</keyword>
<accession>A0A8T1Y873</accession>
<gene>
    <name evidence="9" type="ORF">ISN45_Aa07g032630</name>
</gene>
<dbReference type="EMBL" id="JAEFBK010000012">
    <property type="protein sequence ID" value="KAG7543345.1"/>
    <property type="molecule type" value="Genomic_DNA"/>
</dbReference>